<reference evidence="1 2" key="1">
    <citation type="submission" date="2023-01" db="EMBL/GenBank/DDBJ databases">
        <authorList>
            <person name="Whitehead M."/>
        </authorList>
    </citation>
    <scope>NUCLEOTIDE SEQUENCE [LARGE SCALE GENOMIC DNA]</scope>
</reference>
<evidence type="ECO:0000313" key="1">
    <source>
        <dbReference type="EMBL" id="CAI6370389.1"/>
    </source>
</evidence>
<keyword evidence="2" id="KW-1185">Reference proteome</keyword>
<protein>
    <submittedName>
        <fullName evidence="1">Uncharacterized protein</fullName>
    </submittedName>
</protein>
<comment type="caution">
    <text evidence="1">The sequence shown here is derived from an EMBL/GenBank/DDBJ whole genome shotgun (WGS) entry which is preliminary data.</text>
</comment>
<evidence type="ECO:0000313" key="2">
    <source>
        <dbReference type="Proteomes" id="UP001160148"/>
    </source>
</evidence>
<gene>
    <name evidence="1" type="ORF">MEUPH1_LOCUS24514</name>
</gene>
<name>A0AAV0XRW1_9HEMI</name>
<dbReference type="Proteomes" id="UP001160148">
    <property type="component" value="Unassembled WGS sequence"/>
</dbReference>
<dbReference type="AlphaFoldDB" id="A0AAV0XRW1"/>
<accession>A0AAV0XRW1</accession>
<dbReference type="EMBL" id="CARXXK010000339">
    <property type="protein sequence ID" value="CAI6370389.1"/>
    <property type="molecule type" value="Genomic_DNA"/>
</dbReference>
<organism evidence="1 2">
    <name type="scientific">Macrosiphum euphorbiae</name>
    <name type="common">potato aphid</name>
    <dbReference type="NCBI Taxonomy" id="13131"/>
    <lineage>
        <taxon>Eukaryota</taxon>
        <taxon>Metazoa</taxon>
        <taxon>Ecdysozoa</taxon>
        <taxon>Arthropoda</taxon>
        <taxon>Hexapoda</taxon>
        <taxon>Insecta</taxon>
        <taxon>Pterygota</taxon>
        <taxon>Neoptera</taxon>
        <taxon>Paraneoptera</taxon>
        <taxon>Hemiptera</taxon>
        <taxon>Sternorrhyncha</taxon>
        <taxon>Aphidomorpha</taxon>
        <taxon>Aphidoidea</taxon>
        <taxon>Aphididae</taxon>
        <taxon>Macrosiphini</taxon>
        <taxon>Macrosiphum</taxon>
    </lineage>
</organism>
<proteinExistence type="predicted"/>
<sequence>MIKLHSLSIPKICPRHSVINFDDFTRRSAMGSGILDDDLQTGTRSTKKNVAKKYPCPRKIPFPSKILCPRVIPCPRQIPCPREHPMST</sequence>